<evidence type="ECO:0000313" key="2">
    <source>
        <dbReference type="Proteomes" id="UP001432251"/>
    </source>
</evidence>
<organism evidence="1 2">
    <name type="scientific">Streptomyces citrinus</name>
    <dbReference type="NCBI Taxonomy" id="3118173"/>
    <lineage>
        <taxon>Bacteria</taxon>
        <taxon>Bacillati</taxon>
        <taxon>Actinomycetota</taxon>
        <taxon>Actinomycetes</taxon>
        <taxon>Kitasatosporales</taxon>
        <taxon>Streptomycetaceae</taxon>
        <taxon>Streptomyces</taxon>
    </lineage>
</organism>
<name>A0ACD5AD29_9ACTN</name>
<dbReference type="EMBL" id="CP146022">
    <property type="protein sequence ID" value="WWQ65136.1"/>
    <property type="molecule type" value="Genomic_DNA"/>
</dbReference>
<evidence type="ECO:0000313" key="1">
    <source>
        <dbReference type="EMBL" id="WWQ65136.1"/>
    </source>
</evidence>
<sequence length="304" mass="32816">MTQQQPETAPGTIPETAPESTMQLGVVPPQPAPYPYPPAYGQQPPGLVVPVPVKKDRRVLRAVLRWTAAVVVFGVVGAGVAYGVTEQKRGDLPGLATESDGRWEYPTIERPPLPSGAPDPFAEENTREEHFADLRALVLPAPKGATADKKLAGDDGWLPGATYVDTYDKDSRGDLRTSLKEGGLRQIAARGWTMPDGTRTRIYLLRFNTSAFAREHLNAITDNGATLLGAADVEESYGWSAKGSKVPFTSLHVYDEQKPYGKEQLRQAYIQAGDVIGLVVQSGAGTTPKIPFQQTVALQNQLLG</sequence>
<keyword evidence="2" id="KW-1185">Reference proteome</keyword>
<dbReference type="Proteomes" id="UP001432251">
    <property type="component" value="Chromosome"/>
</dbReference>
<gene>
    <name evidence="1" type="ORF">V2W30_18535</name>
</gene>
<proteinExistence type="predicted"/>
<reference evidence="1" key="1">
    <citation type="journal article" date="2025" name="Int. J. Syst. Evol. Microbiol.">
        <title>Streptomyces citrinus sp. nov., with yellow diffusible pigment.</title>
        <authorList>
            <person name="He Y."/>
            <person name="Yang E."/>
            <person name="Xu J."/>
            <person name="Sun Y."/>
            <person name="Sun L."/>
        </authorList>
    </citation>
    <scope>NUCLEOTIDE SEQUENCE</scope>
    <source>
        <strain evidence="1">Q6</strain>
    </source>
</reference>
<accession>A0ACD5AD29</accession>
<protein>
    <submittedName>
        <fullName evidence="1">Uncharacterized protein</fullName>
    </submittedName>
</protein>